<comment type="caution">
    <text evidence="2">The sequence shown here is derived from an EMBL/GenBank/DDBJ whole genome shotgun (WGS) entry which is preliminary data.</text>
</comment>
<dbReference type="InterPro" id="IPR000073">
    <property type="entry name" value="AB_hydrolase_1"/>
</dbReference>
<feature type="domain" description="AB hydrolase-1" evidence="1">
    <location>
        <begin position="43"/>
        <end position="263"/>
    </location>
</feature>
<evidence type="ECO:0000313" key="3">
    <source>
        <dbReference type="Proteomes" id="UP001521150"/>
    </source>
</evidence>
<dbReference type="PANTHER" id="PTHR42886:SF29">
    <property type="entry name" value="PUMMELIG, ISOFORM A"/>
    <property type="match status" value="1"/>
</dbReference>
<dbReference type="Pfam" id="PF12697">
    <property type="entry name" value="Abhydrolase_6"/>
    <property type="match status" value="1"/>
</dbReference>
<dbReference type="InterPro" id="IPR029058">
    <property type="entry name" value="AB_hydrolase_fold"/>
</dbReference>
<dbReference type="Gene3D" id="3.40.50.1820">
    <property type="entry name" value="alpha/beta hydrolase"/>
    <property type="match status" value="1"/>
</dbReference>
<sequence>MLSSFAAEQAAVSMFGECLGNTFVEKQELQLATMSRKSGEHLIVFMHGIGCAKECYADAFQAAELADFSLCALDFPGHGQAPSLRENTVEAYAEVALDRIEAVGAKRVSLVAHSMGGAVGLLVAQRMDVACFVSVEGNLVAEDCALVSAKTARMSFDMFTTKGFYRFSERLRQSERKDVQAWARWYPQCDPVAIHQISRSLVDWSDGGQLLEYFLNIKNRAYVYGGAEERVDYLLPLLKHTKTYSVPDSGHFAMVDNPAGFYEIVAGIVTEE</sequence>
<dbReference type="EMBL" id="JAJVCN010000003">
    <property type="protein sequence ID" value="MCE7008025.1"/>
    <property type="molecule type" value="Genomic_DNA"/>
</dbReference>
<keyword evidence="3" id="KW-1185">Reference proteome</keyword>
<dbReference type="PANTHER" id="PTHR42886">
    <property type="entry name" value="RE40534P-RELATED"/>
    <property type="match status" value="1"/>
</dbReference>
<dbReference type="GO" id="GO:0016787">
    <property type="term" value="F:hydrolase activity"/>
    <property type="evidence" value="ECO:0007669"/>
    <property type="project" value="UniProtKB-KW"/>
</dbReference>
<gene>
    <name evidence="2" type="ORF">LWC34_35160</name>
</gene>
<dbReference type="SUPFAM" id="SSF53474">
    <property type="entry name" value="alpha/beta-Hydrolases"/>
    <property type="match status" value="1"/>
</dbReference>
<evidence type="ECO:0000313" key="2">
    <source>
        <dbReference type="EMBL" id="MCE7008025.1"/>
    </source>
</evidence>
<keyword evidence="2" id="KW-0378">Hydrolase</keyword>
<accession>A0ABS8ZJN3</accession>
<proteinExistence type="predicted"/>
<reference evidence="2 3" key="1">
    <citation type="submission" date="2021-12" db="EMBL/GenBank/DDBJ databases">
        <title>Genome sequence of Kibdelosporangium philippinense ATCC 49844.</title>
        <authorList>
            <person name="Fedorov E.A."/>
            <person name="Omeragic M."/>
            <person name="Shalygina K.F."/>
            <person name="Maclea K.S."/>
        </authorList>
    </citation>
    <scope>NUCLEOTIDE SEQUENCE [LARGE SCALE GENOMIC DNA]</scope>
    <source>
        <strain evidence="2 3">ATCC 49844</strain>
    </source>
</reference>
<evidence type="ECO:0000259" key="1">
    <source>
        <dbReference type="Pfam" id="PF12697"/>
    </source>
</evidence>
<dbReference type="Proteomes" id="UP001521150">
    <property type="component" value="Unassembled WGS sequence"/>
</dbReference>
<protein>
    <submittedName>
        <fullName evidence="2">Alpha/beta hydrolase</fullName>
    </submittedName>
</protein>
<dbReference type="RefSeq" id="WP_233729570.1">
    <property type="nucleotide sequence ID" value="NZ_JAJVCN010000003.1"/>
</dbReference>
<name>A0ABS8ZJN3_9PSEU</name>
<organism evidence="2 3">
    <name type="scientific">Kibdelosporangium philippinense</name>
    <dbReference type="NCBI Taxonomy" id="211113"/>
    <lineage>
        <taxon>Bacteria</taxon>
        <taxon>Bacillati</taxon>
        <taxon>Actinomycetota</taxon>
        <taxon>Actinomycetes</taxon>
        <taxon>Pseudonocardiales</taxon>
        <taxon>Pseudonocardiaceae</taxon>
        <taxon>Kibdelosporangium</taxon>
    </lineage>
</organism>